<comment type="caution">
    <text evidence="1">The sequence shown here is derived from an EMBL/GenBank/DDBJ whole genome shotgun (WGS) entry which is preliminary data.</text>
</comment>
<evidence type="ECO:0000313" key="2">
    <source>
        <dbReference type="Proteomes" id="UP000663838"/>
    </source>
</evidence>
<gene>
    <name evidence="1" type="ORF">TOA249_LOCUS17821</name>
</gene>
<evidence type="ECO:0000313" key="1">
    <source>
        <dbReference type="EMBL" id="CAF4713695.1"/>
    </source>
</evidence>
<dbReference type="AlphaFoldDB" id="A0A821JE72"/>
<protein>
    <submittedName>
        <fullName evidence="1">Uncharacterized protein</fullName>
    </submittedName>
</protein>
<name>A0A821JE72_9BILA</name>
<accession>A0A821JE72</accession>
<organism evidence="1 2">
    <name type="scientific">Rotaria socialis</name>
    <dbReference type="NCBI Taxonomy" id="392032"/>
    <lineage>
        <taxon>Eukaryota</taxon>
        <taxon>Metazoa</taxon>
        <taxon>Spiralia</taxon>
        <taxon>Gnathifera</taxon>
        <taxon>Rotifera</taxon>
        <taxon>Eurotatoria</taxon>
        <taxon>Bdelloidea</taxon>
        <taxon>Philodinida</taxon>
        <taxon>Philodinidae</taxon>
        <taxon>Rotaria</taxon>
    </lineage>
</organism>
<sequence>MRLKCTSRKYLTTVHVKNEPIDNSSMAGFKRKREYQVFSRRKAAVIDADNLSDLLNEISEHSVDELFKKKK</sequence>
<reference evidence="1" key="1">
    <citation type="submission" date="2021-02" db="EMBL/GenBank/DDBJ databases">
        <authorList>
            <person name="Nowell W R."/>
        </authorList>
    </citation>
    <scope>NUCLEOTIDE SEQUENCE</scope>
</reference>
<proteinExistence type="predicted"/>
<dbReference type="Proteomes" id="UP000663838">
    <property type="component" value="Unassembled WGS sequence"/>
</dbReference>
<dbReference type="EMBL" id="CAJOBS010001291">
    <property type="protein sequence ID" value="CAF4713695.1"/>
    <property type="molecule type" value="Genomic_DNA"/>
</dbReference>